<gene>
    <name evidence="1" type="ORF">FLONG3_686</name>
</gene>
<dbReference type="Proteomes" id="UP000266234">
    <property type="component" value="Unassembled WGS sequence"/>
</dbReference>
<evidence type="ECO:0000313" key="1">
    <source>
        <dbReference type="EMBL" id="RGP81149.1"/>
    </source>
</evidence>
<keyword evidence="2" id="KW-1185">Reference proteome</keyword>
<protein>
    <submittedName>
        <fullName evidence="1">Uncharacterized protein</fullName>
    </submittedName>
</protein>
<evidence type="ECO:0000313" key="2">
    <source>
        <dbReference type="Proteomes" id="UP000266234"/>
    </source>
</evidence>
<dbReference type="EMBL" id="PXOG01000014">
    <property type="protein sequence ID" value="RGP81149.1"/>
    <property type="molecule type" value="Genomic_DNA"/>
</dbReference>
<dbReference type="AlphaFoldDB" id="A0A395T9N9"/>
<proteinExistence type="predicted"/>
<comment type="caution">
    <text evidence="1">The sequence shown here is derived from an EMBL/GenBank/DDBJ whole genome shotgun (WGS) entry which is preliminary data.</text>
</comment>
<sequence length="119" mass="13401">MSSSTPKGPYKLITVNDAPERAKKVIGRVVDDLKDQYTIDYLANCISKDEVELKVKEYKPDILFCASMWTIEESTEMQEIAKSIVPDIKTYAIPYGLQVKEGPDAIVEHLKEQIPLLLG</sequence>
<organism evidence="1 2">
    <name type="scientific">Fusarium longipes</name>
    <dbReference type="NCBI Taxonomy" id="694270"/>
    <lineage>
        <taxon>Eukaryota</taxon>
        <taxon>Fungi</taxon>
        <taxon>Dikarya</taxon>
        <taxon>Ascomycota</taxon>
        <taxon>Pezizomycotina</taxon>
        <taxon>Sordariomycetes</taxon>
        <taxon>Hypocreomycetidae</taxon>
        <taxon>Hypocreales</taxon>
        <taxon>Nectriaceae</taxon>
        <taxon>Fusarium</taxon>
    </lineage>
</organism>
<name>A0A395T9N9_9HYPO</name>
<accession>A0A395T9N9</accession>
<dbReference type="OrthoDB" id="2772415at2759"/>
<reference evidence="1 2" key="1">
    <citation type="journal article" date="2018" name="PLoS Pathog.">
        <title>Evolution of structural diversity of trichothecenes, a family of toxins produced by plant pathogenic and entomopathogenic fungi.</title>
        <authorList>
            <person name="Proctor R.H."/>
            <person name="McCormick S.P."/>
            <person name="Kim H.S."/>
            <person name="Cardoza R.E."/>
            <person name="Stanley A.M."/>
            <person name="Lindo L."/>
            <person name="Kelly A."/>
            <person name="Brown D.W."/>
            <person name="Lee T."/>
            <person name="Vaughan M.M."/>
            <person name="Alexander N.J."/>
            <person name="Busman M."/>
            <person name="Gutierrez S."/>
        </authorList>
    </citation>
    <scope>NUCLEOTIDE SEQUENCE [LARGE SCALE GENOMIC DNA]</scope>
    <source>
        <strain evidence="1 2">NRRL 20695</strain>
    </source>
</reference>